<accession>A0AAV1JKR2</accession>
<sequence length="74" mass="8462">MKKCDAHHNTERVTRERTANDRDPLIKPPIAIPEDPHDNQNLVRLTQIALGRLSTNVHHTIIMMSVTLILSPLY</sequence>
<feature type="region of interest" description="Disordered" evidence="1">
    <location>
        <begin position="1"/>
        <end position="38"/>
    </location>
</feature>
<dbReference type="Proteomes" id="UP001497472">
    <property type="component" value="Unassembled WGS sequence"/>
</dbReference>
<keyword evidence="3" id="KW-1185">Reference proteome</keyword>
<feature type="compositionally biased region" description="Basic and acidic residues" evidence="1">
    <location>
        <begin position="1"/>
        <end position="25"/>
    </location>
</feature>
<evidence type="ECO:0000256" key="1">
    <source>
        <dbReference type="SAM" id="MobiDB-lite"/>
    </source>
</evidence>
<comment type="caution">
    <text evidence="2">The sequence shown here is derived from an EMBL/GenBank/DDBJ whole genome shotgun (WGS) entry which is preliminary data.</text>
</comment>
<evidence type="ECO:0000313" key="2">
    <source>
        <dbReference type="EMBL" id="CAK1549183.1"/>
    </source>
</evidence>
<gene>
    <name evidence="2" type="ORF">LNINA_LOCUS8505</name>
</gene>
<dbReference type="AlphaFoldDB" id="A0AAV1JKR2"/>
<dbReference type="EMBL" id="CAVLEF010000011">
    <property type="protein sequence ID" value="CAK1549183.1"/>
    <property type="molecule type" value="Genomic_DNA"/>
</dbReference>
<name>A0AAV1JKR2_9NEOP</name>
<protein>
    <submittedName>
        <fullName evidence="2">Uncharacterized protein</fullName>
    </submittedName>
</protein>
<evidence type="ECO:0000313" key="3">
    <source>
        <dbReference type="Proteomes" id="UP001497472"/>
    </source>
</evidence>
<reference evidence="2 3" key="1">
    <citation type="submission" date="2023-11" db="EMBL/GenBank/DDBJ databases">
        <authorList>
            <person name="Okamura Y."/>
        </authorList>
    </citation>
    <scope>NUCLEOTIDE SEQUENCE [LARGE SCALE GENOMIC DNA]</scope>
</reference>
<proteinExistence type="predicted"/>
<organism evidence="2 3">
    <name type="scientific">Leptosia nina</name>
    <dbReference type="NCBI Taxonomy" id="320188"/>
    <lineage>
        <taxon>Eukaryota</taxon>
        <taxon>Metazoa</taxon>
        <taxon>Ecdysozoa</taxon>
        <taxon>Arthropoda</taxon>
        <taxon>Hexapoda</taxon>
        <taxon>Insecta</taxon>
        <taxon>Pterygota</taxon>
        <taxon>Neoptera</taxon>
        <taxon>Endopterygota</taxon>
        <taxon>Lepidoptera</taxon>
        <taxon>Glossata</taxon>
        <taxon>Ditrysia</taxon>
        <taxon>Papilionoidea</taxon>
        <taxon>Pieridae</taxon>
        <taxon>Pierinae</taxon>
        <taxon>Leptosia</taxon>
    </lineage>
</organism>